<organism evidence="1 2">
    <name type="scientific">Sphingomonas rustica</name>
    <dbReference type="NCBI Taxonomy" id="3103142"/>
    <lineage>
        <taxon>Bacteria</taxon>
        <taxon>Pseudomonadati</taxon>
        <taxon>Pseudomonadota</taxon>
        <taxon>Alphaproteobacteria</taxon>
        <taxon>Sphingomonadales</taxon>
        <taxon>Sphingomonadaceae</taxon>
        <taxon>Sphingomonas</taxon>
    </lineage>
</organism>
<name>A0ABV0BFD9_9SPHN</name>
<protein>
    <recommendedName>
        <fullName evidence="3">Type II secretion system protein GspC N-terminal domain-containing protein</fullName>
    </recommendedName>
</protein>
<sequence>MIARGERIALAVAGLFAVAMPLALVLRGDRQAEAPRRQPGAPIAAPPAPALSSAYERTLFAAPAGLAAERAPQDAPALVGIVGRLDQDAVALVKTAEGSTRTLAVGASVDGWKLESLSIDAGYFTRGAQRVRVPLPTADGAAAAADEPPPAQ</sequence>
<dbReference type="EMBL" id="JBDIZK010000017">
    <property type="protein sequence ID" value="MEN3749803.1"/>
    <property type="molecule type" value="Genomic_DNA"/>
</dbReference>
<dbReference type="RefSeq" id="WP_346248854.1">
    <property type="nucleotide sequence ID" value="NZ_JBDIZK010000017.1"/>
</dbReference>
<evidence type="ECO:0000313" key="1">
    <source>
        <dbReference type="EMBL" id="MEN3749803.1"/>
    </source>
</evidence>
<accession>A0ABV0BFD9</accession>
<evidence type="ECO:0008006" key="3">
    <source>
        <dbReference type="Google" id="ProtNLM"/>
    </source>
</evidence>
<reference evidence="1 2" key="1">
    <citation type="submission" date="2024-05" db="EMBL/GenBank/DDBJ databases">
        <title>Sphingomonas sp. HF-S3 16S ribosomal RNA gene Genome sequencing and assembly.</title>
        <authorList>
            <person name="Lee H."/>
        </authorList>
    </citation>
    <scope>NUCLEOTIDE SEQUENCE [LARGE SCALE GENOMIC DNA]</scope>
    <source>
        <strain evidence="1 2">HF-S3</strain>
    </source>
</reference>
<proteinExistence type="predicted"/>
<evidence type="ECO:0000313" key="2">
    <source>
        <dbReference type="Proteomes" id="UP001427805"/>
    </source>
</evidence>
<dbReference type="Proteomes" id="UP001427805">
    <property type="component" value="Unassembled WGS sequence"/>
</dbReference>
<keyword evidence="2" id="KW-1185">Reference proteome</keyword>
<gene>
    <name evidence="1" type="ORF">TPR58_21710</name>
</gene>
<comment type="caution">
    <text evidence="1">The sequence shown here is derived from an EMBL/GenBank/DDBJ whole genome shotgun (WGS) entry which is preliminary data.</text>
</comment>